<dbReference type="InterPro" id="IPR020846">
    <property type="entry name" value="MFS_dom"/>
</dbReference>
<dbReference type="Proteomes" id="UP000068243">
    <property type="component" value="Unassembled WGS sequence"/>
</dbReference>
<dbReference type="NCBIfam" id="TIGR00879">
    <property type="entry name" value="SP"/>
    <property type="match status" value="1"/>
</dbReference>
<dbReference type="VEuPathDB" id="FungiDB:ASPNIDRAFT2_1157693"/>
<feature type="transmembrane region" description="Helical" evidence="8">
    <location>
        <begin position="1260"/>
        <end position="1278"/>
    </location>
</feature>
<protein>
    <submittedName>
        <fullName evidence="10">Similar to An07g01270</fullName>
    </submittedName>
</protein>
<dbReference type="PROSITE" id="PS50850">
    <property type="entry name" value="MFS"/>
    <property type="match status" value="1"/>
</dbReference>
<dbReference type="InterPro" id="IPR005828">
    <property type="entry name" value="MFS_sugar_transport-like"/>
</dbReference>
<feature type="transmembrane region" description="Helical" evidence="8">
    <location>
        <begin position="806"/>
        <end position="828"/>
    </location>
</feature>
<evidence type="ECO:0000256" key="5">
    <source>
        <dbReference type="ARBA" id="ARBA00022989"/>
    </source>
</evidence>
<feature type="transmembrane region" description="Helical" evidence="8">
    <location>
        <begin position="1004"/>
        <end position="1024"/>
    </location>
</feature>
<keyword evidence="4 8" id="KW-0812">Transmembrane</keyword>
<dbReference type="SUPFAM" id="SSF103473">
    <property type="entry name" value="MFS general substrate transporter"/>
    <property type="match status" value="1"/>
</dbReference>
<dbReference type="Pfam" id="PF00083">
    <property type="entry name" value="Sugar_tr"/>
    <property type="match status" value="1"/>
</dbReference>
<keyword evidence="5 8" id="KW-1133">Transmembrane helix</keyword>
<feature type="transmembrane region" description="Helical" evidence="8">
    <location>
        <begin position="1099"/>
        <end position="1123"/>
    </location>
</feature>
<sequence length="1344" mass="153438">MDDEPLSSNDTGEESIHEPPIISFDNSGDGPLRVPGFGGIPLDYELPCDARFAHGIKEWRQAPAVTARELAMTAVMNRLTDRPNWHVDVFDDVVVARWRQDSTASIAMNPLLSDRAWEWCVQELRDKAIEFQQKGHIRVLDTGSCVCKSDHIPALQTGELAGEFRRAVKPVLRSLMESGLLDWRSRNRLSIVDPTLFPLVYGHSLVLTDGGRVEVQNVLGAYQGATTLAPPHVDKRTDSANIQRQIDERPKPLWWLTVDDKTAPHYRWSANYQALPSEVEFVGDAGSTQVRFTSYVNNLHPVHQGLYRAIETLVGRTIPLWNDCLVQGQRGWSDILNQGQLGPVPLRIITYGIEWENEIPECLLAFRIPSEWRKSRYRFFREELLNSAGDNTDEGRKRYQRAQERLEDFQDVIGSEEKKLPPPESDLWQRAKEYLELPEDGSATPVPAPDDWQQKTWSAIERKANRVVRFRHPEPGTAFSYEEWKTGHHHERAVVDMIRKRNDWHDMPYKPVTPPHKPYTIRLQETFRSQGLQVIVDMENIELTPDNPDYKGTDWHMEGQLNEHLVAVAIFAYDIENVTEPQIAFRQNTKMDQCFYRYREHKETGCSWHIRSLPAHRYGKHGYSDLYELAQIMGYSDYDLDTDNHATRTWQDKGGVSVSQGRLIAFPNLLEHRVEPFSLADRTRPGHFRYIKLYLVDPHYRVCSTQNVPPQQHHWWAEAVGVDLGAAGLPQEIIDQIMQETGSWPMGLPEARRHRHAFLKEHRWNNLVDQPRTLFNAQGSIKNEKVTVARKSQRNFADRPRRRRNILVIATSFDIRGLGLISKGAVYYPLATMNNPQGQVLCILMTITCGISYLLYGYDQGFMSGVLLAEDYLQTMDQPSTFMQGLLSSLYTLGCFFGCVGSISFSEKIGRKKPILIGTVLISIGAVIQTAAYSPAQFIVGRIVSGMGTGLNTSVIPVWQAETLPAKKRERFGAIQYVLVCTGTTISYWMAYALSYSANSVFQWRFLVAAQLVFAVLIMCLVPLMPESPRWHFVHGYRDKALRTLMRMHGTSDEQQSEVQAEVQLIQQAVELEARHGATKWVDLFKNEPRTQNFRRLMLGWWLMFMVMWSGVCSIGYYISYLFEVSVGLSHNLSLLLSGFNGLWYLLSAFIPFFVINHLGKRRCMMISAAGMGCCFLTMSLTIRSGTFAASIVCIVAFFLYYTFFALGYLAIPWLYNAEIMPLHLRSQGTALTTSSNWIWNFATVMMTPSLMSQQGWKGYLVFTVFNFCFVPVIYLLYPETTGRRLEEIDAIFYGTSVLVARTEWADKGRFEANPLGGVIQGLEPSQKETQHHVEYVSSNSEHC</sequence>
<dbReference type="InterPro" id="IPR003663">
    <property type="entry name" value="Sugar/inositol_transpt"/>
</dbReference>
<dbReference type="VEuPathDB" id="FungiDB:M747DRAFT_317687"/>
<dbReference type="OrthoDB" id="6612291at2759"/>
<feature type="transmembrane region" description="Helical" evidence="8">
    <location>
        <begin position="882"/>
        <end position="903"/>
    </location>
</feature>
<dbReference type="GO" id="GO:0005351">
    <property type="term" value="F:carbohydrate:proton symporter activity"/>
    <property type="evidence" value="ECO:0007669"/>
    <property type="project" value="TreeGrafter"/>
</dbReference>
<dbReference type="Pfam" id="PF21666">
    <property type="entry name" value="DUF4246_N"/>
    <property type="match status" value="1"/>
</dbReference>
<dbReference type="VEuPathDB" id="FungiDB:ATCC64974_44040"/>
<evidence type="ECO:0000259" key="9">
    <source>
        <dbReference type="PROSITE" id="PS50850"/>
    </source>
</evidence>
<evidence type="ECO:0000256" key="6">
    <source>
        <dbReference type="ARBA" id="ARBA00023136"/>
    </source>
</evidence>
<dbReference type="PRINTS" id="PR00171">
    <property type="entry name" value="SUGRTRNSPORT"/>
</dbReference>
<keyword evidence="6 8" id="KW-0472">Membrane</keyword>
<evidence type="ECO:0000256" key="1">
    <source>
        <dbReference type="ARBA" id="ARBA00004141"/>
    </source>
</evidence>
<reference evidence="11" key="1">
    <citation type="journal article" date="2016" name="Genome Announc.">
        <title>Draft genome sequence of Aspergillus niger strain An76.</title>
        <authorList>
            <person name="Gong W."/>
            <person name="Cheng Z."/>
            <person name="Zhang H."/>
            <person name="Liu L."/>
            <person name="Gao P."/>
            <person name="Wang L."/>
        </authorList>
    </citation>
    <scope>NUCLEOTIDE SEQUENCE [LARGE SCALE GENOMIC DNA]</scope>
    <source>
        <strain evidence="11">An76</strain>
    </source>
</reference>
<evidence type="ECO:0000313" key="10">
    <source>
        <dbReference type="EMBL" id="GAQ39884.1"/>
    </source>
</evidence>
<name>A0A100IEQ8_ASPNG</name>
<feature type="transmembrane region" description="Helical" evidence="8">
    <location>
        <begin position="915"/>
        <end position="933"/>
    </location>
</feature>
<comment type="similarity">
    <text evidence="2">Belongs to the major facilitator superfamily. Sugar transporter (TC 2.A.1.1) family.</text>
</comment>
<dbReference type="EMBL" id="BCMY01000004">
    <property type="protein sequence ID" value="GAQ39884.1"/>
    <property type="molecule type" value="Genomic_DNA"/>
</dbReference>
<feature type="transmembrane region" description="Helical" evidence="8">
    <location>
        <begin position="1189"/>
        <end position="1216"/>
    </location>
</feature>
<evidence type="ECO:0000256" key="2">
    <source>
        <dbReference type="ARBA" id="ARBA00010992"/>
    </source>
</evidence>
<comment type="caution">
    <text evidence="10">The sequence shown here is derived from an EMBL/GenBank/DDBJ whole genome shotgun (WGS) entry which is preliminary data.</text>
</comment>
<organism evidence="10 11">
    <name type="scientific">Aspergillus niger</name>
    <dbReference type="NCBI Taxonomy" id="5061"/>
    <lineage>
        <taxon>Eukaryota</taxon>
        <taxon>Fungi</taxon>
        <taxon>Dikarya</taxon>
        <taxon>Ascomycota</taxon>
        <taxon>Pezizomycotina</taxon>
        <taxon>Eurotiomycetes</taxon>
        <taxon>Eurotiomycetidae</taxon>
        <taxon>Eurotiales</taxon>
        <taxon>Aspergillaceae</taxon>
        <taxon>Aspergillus</taxon>
        <taxon>Aspergillus subgen. Circumdati</taxon>
    </lineage>
</organism>
<dbReference type="InterPro" id="IPR050360">
    <property type="entry name" value="MFS_Sugar_Transporters"/>
</dbReference>
<accession>A0A100IEQ8</accession>
<feature type="transmembrane region" description="Helical" evidence="8">
    <location>
        <begin position="939"/>
        <end position="960"/>
    </location>
</feature>
<dbReference type="InterPro" id="IPR036259">
    <property type="entry name" value="MFS_trans_sf"/>
</dbReference>
<evidence type="ECO:0000256" key="4">
    <source>
        <dbReference type="ARBA" id="ARBA00022692"/>
    </source>
</evidence>
<dbReference type="InterPro" id="IPR049192">
    <property type="entry name" value="DUF4246_C"/>
</dbReference>
<dbReference type="VEuPathDB" id="FungiDB:An07g01270"/>
<dbReference type="Pfam" id="PF14033">
    <property type="entry name" value="DUF4246"/>
    <property type="match status" value="1"/>
</dbReference>
<feature type="transmembrane region" description="Helical" evidence="8">
    <location>
        <begin position="1135"/>
        <end position="1157"/>
    </location>
</feature>
<dbReference type="VEuPathDB" id="FungiDB:M747DRAFT_317688"/>
<proteinExistence type="inferred from homology"/>
<feature type="compositionally biased region" description="Polar residues" evidence="7">
    <location>
        <begin position="1"/>
        <end position="10"/>
    </location>
</feature>
<keyword evidence="3" id="KW-0813">Transport</keyword>
<dbReference type="GO" id="GO:0016020">
    <property type="term" value="C:membrane"/>
    <property type="evidence" value="ECO:0007669"/>
    <property type="project" value="UniProtKB-SubCell"/>
</dbReference>
<evidence type="ECO:0000256" key="3">
    <source>
        <dbReference type="ARBA" id="ARBA00022448"/>
    </source>
</evidence>
<evidence type="ECO:0000256" key="8">
    <source>
        <dbReference type="SAM" id="Phobius"/>
    </source>
</evidence>
<comment type="subcellular location">
    <subcellularLocation>
        <location evidence="1">Membrane</location>
        <topology evidence="1">Multi-pass membrane protein</topology>
    </subcellularLocation>
</comment>
<dbReference type="PANTHER" id="PTHR48022">
    <property type="entry name" value="PLASTIDIC GLUCOSE TRANSPORTER 4"/>
    <property type="match status" value="1"/>
</dbReference>
<evidence type="ECO:0000256" key="7">
    <source>
        <dbReference type="SAM" id="MobiDB-lite"/>
    </source>
</evidence>
<feature type="transmembrane region" description="Helical" evidence="8">
    <location>
        <begin position="972"/>
        <end position="992"/>
    </location>
</feature>
<dbReference type="VEuPathDB" id="FungiDB:ATCC64974_44050"/>
<dbReference type="PaxDb" id="5061-CADANGAP00005293"/>
<evidence type="ECO:0000313" key="11">
    <source>
        <dbReference type="Proteomes" id="UP000068243"/>
    </source>
</evidence>
<feature type="transmembrane region" description="Helical" evidence="8">
    <location>
        <begin position="840"/>
        <end position="858"/>
    </location>
</feature>
<dbReference type="Gene3D" id="1.20.1250.20">
    <property type="entry name" value="MFS general substrate transporter like domains"/>
    <property type="match status" value="1"/>
</dbReference>
<dbReference type="VEuPathDB" id="FungiDB:ASPNIDRAFT2_1087731"/>
<dbReference type="InterPro" id="IPR049207">
    <property type="entry name" value="DUF4246_N"/>
</dbReference>
<feature type="domain" description="Major facilitator superfamily (MFS) profile" evidence="9">
    <location>
        <begin position="845"/>
        <end position="1282"/>
    </location>
</feature>
<dbReference type="PANTHER" id="PTHR48022:SF28">
    <property type="entry name" value="MAJOR FACILITATOR SUPERFAMILY (MFS) PROFILE DOMAIN-CONTAINING PROTEIN-RELATED"/>
    <property type="match status" value="1"/>
</dbReference>
<gene>
    <name evidence="10" type="ORF">ABL_03372</name>
</gene>
<dbReference type="FunFam" id="1.20.1250.20:FF:000134">
    <property type="entry name" value="MFS sugar transporter protein"/>
    <property type="match status" value="1"/>
</dbReference>
<dbReference type="VEuPathDB" id="FungiDB:An02g00060"/>
<feature type="region of interest" description="Disordered" evidence="7">
    <location>
        <begin position="1"/>
        <end position="29"/>
    </location>
</feature>